<name>A0A9P3G1J7_9APHY</name>
<keyword evidence="4" id="KW-1185">Reference proteome</keyword>
<feature type="chain" id="PRO_5040485021" description="Fungal-type protein kinase domain-containing protein" evidence="1">
    <location>
        <begin position="20"/>
        <end position="563"/>
    </location>
</feature>
<dbReference type="Proteomes" id="UP000703269">
    <property type="component" value="Unassembled WGS sequence"/>
</dbReference>
<organism evidence="3 4">
    <name type="scientific">Phanerochaete sordida</name>
    <dbReference type="NCBI Taxonomy" id="48140"/>
    <lineage>
        <taxon>Eukaryota</taxon>
        <taxon>Fungi</taxon>
        <taxon>Dikarya</taxon>
        <taxon>Basidiomycota</taxon>
        <taxon>Agaricomycotina</taxon>
        <taxon>Agaricomycetes</taxon>
        <taxon>Polyporales</taxon>
        <taxon>Phanerochaetaceae</taxon>
        <taxon>Phanerochaete</taxon>
    </lineage>
</organism>
<feature type="domain" description="Fungal-type protein kinase" evidence="2">
    <location>
        <begin position="251"/>
        <end position="544"/>
    </location>
</feature>
<dbReference type="Pfam" id="PF17667">
    <property type="entry name" value="Pkinase_fungal"/>
    <property type="match status" value="1"/>
</dbReference>
<proteinExistence type="predicted"/>
<accession>A0A9P3G1J7</accession>
<keyword evidence="1" id="KW-0732">Signal</keyword>
<protein>
    <recommendedName>
        <fullName evidence="2">Fungal-type protein kinase domain-containing protein</fullName>
    </recommendedName>
</protein>
<evidence type="ECO:0000313" key="4">
    <source>
        <dbReference type="Proteomes" id="UP000703269"/>
    </source>
</evidence>
<comment type="caution">
    <text evidence="3">The sequence shown here is derived from an EMBL/GenBank/DDBJ whole genome shotgun (WGS) entry which is preliminary data.</text>
</comment>
<dbReference type="EMBL" id="BPQB01000004">
    <property type="protein sequence ID" value="GJE86556.1"/>
    <property type="molecule type" value="Genomic_DNA"/>
</dbReference>
<evidence type="ECO:0000256" key="1">
    <source>
        <dbReference type="SAM" id="SignalP"/>
    </source>
</evidence>
<evidence type="ECO:0000313" key="3">
    <source>
        <dbReference type="EMBL" id="GJE86556.1"/>
    </source>
</evidence>
<evidence type="ECO:0000259" key="2">
    <source>
        <dbReference type="Pfam" id="PF17667"/>
    </source>
</evidence>
<dbReference type="OrthoDB" id="2802734at2759"/>
<dbReference type="GO" id="GO:0004672">
    <property type="term" value="F:protein kinase activity"/>
    <property type="evidence" value="ECO:0007669"/>
    <property type="project" value="InterPro"/>
</dbReference>
<dbReference type="PROSITE" id="PS00109">
    <property type="entry name" value="PROTEIN_KINASE_TYR"/>
    <property type="match status" value="1"/>
</dbReference>
<gene>
    <name evidence="3" type="ORF">PsYK624_026360</name>
</gene>
<sequence length="563" mass="63075">MVCGRKALPEFWCLRLVSARLAALLSDPALLNTGKSGSDHIAVQARTQSVDEMQWPLLRLVPQTTAKTMGSTYAEIDAKRFRHTFFPGMKPMSSKQKAQIYSLELYSGDASLSDPSGVEPSAEMWRIERLVEDLTGSVADMLNLIFELAGSSARWKMVALNRSECDEQDNKSILALYPQDDEVKAAYTRNASQDCSDEHPEATRCVWSHMISVAEVQLFASDGDRVFSMASEADDDAECDTSFRKKLPTSKTARTQHSHSPAQIMLRQHRTHVFTVHISATAARVYRWDRAGCISTGPIHLVSAASDFFDILYCMARQDSYGWGQDPTVVRASKEEVALFKSFDPSNVHLQAHKDAIFKNTLLHPIYKVECEEISTEHGSSQRLPRSRAFLIGKSFSKHGKPLGRSTRGYIAFDLAARKVCFLKDQWRIQVDTPELEVYARLHRHNVEWIATPIAGGDVPGRLRKSFQTTRYHELAQASPKVRKSRVLVHTRLVTKEVGRPLDTYKSGSELLNVITFAVVAHQQAWKKAEVLHGDISTGNIMIDVATGRGFSLLDKLCCRCDN</sequence>
<reference evidence="3 4" key="1">
    <citation type="submission" date="2021-08" db="EMBL/GenBank/DDBJ databases">
        <title>Draft Genome Sequence of Phanerochaete sordida strain YK-624.</title>
        <authorList>
            <person name="Mori T."/>
            <person name="Dohra H."/>
            <person name="Suzuki T."/>
            <person name="Kawagishi H."/>
            <person name="Hirai H."/>
        </authorList>
    </citation>
    <scope>NUCLEOTIDE SEQUENCE [LARGE SCALE GENOMIC DNA]</scope>
    <source>
        <strain evidence="3 4">YK-624</strain>
    </source>
</reference>
<dbReference type="InterPro" id="IPR008266">
    <property type="entry name" value="Tyr_kinase_AS"/>
</dbReference>
<dbReference type="AlphaFoldDB" id="A0A9P3G1J7"/>
<dbReference type="PANTHER" id="PTHR38248">
    <property type="entry name" value="FUNK1 6"/>
    <property type="match status" value="1"/>
</dbReference>
<feature type="signal peptide" evidence="1">
    <location>
        <begin position="1"/>
        <end position="19"/>
    </location>
</feature>
<dbReference type="PANTHER" id="PTHR38248:SF2">
    <property type="entry name" value="FUNK1 11"/>
    <property type="match status" value="1"/>
</dbReference>
<dbReference type="InterPro" id="IPR040976">
    <property type="entry name" value="Pkinase_fungal"/>
</dbReference>